<evidence type="ECO:0000313" key="1">
    <source>
        <dbReference type="EMBL" id="GBP69774.1"/>
    </source>
</evidence>
<accession>A0A4C1Y469</accession>
<proteinExistence type="predicted"/>
<protein>
    <submittedName>
        <fullName evidence="1">Uncharacterized protein</fullName>
    </submittedName>
</protein>
<reference evidence="1 2" key="1">
    <citation type="journal article" date="2019" name="Commun. Biol.">
        <title>The bagworm genome reveals a unique fibroin gene that provides high tensile strength.</title>
        <authorList>
            <person name="Kono N."/>
            <person name="Nakamura H."/>
            <person name="Ohtoshi R."/>
            <person name="Tomita M."/>
            <person name="Numata K."/>
            <person name="Arakawa K."/>
        </authorList>
    </citation>
    <scope>NUCLEOTIDE SEQUENCE [LARGE SCALE GENOMIC DNA]</scope>
</reference>
<gene>
    <name evidence="1" type="ORF">EVAR_40254_1</name>
</gene>
<comment type="caution">
    <text evidence="1">The sequence shown here is derived from an EMBL/GenBank/DDBJ whole genome shotgun (WGS) entry which is preliminary data.</text>
</comment>
<keyword evidence="2" id="KW-1185">Reference proteome</keyword>
<dbReference type="EMBL" id="BGZK01001052">
    <property type="protein sequence ID" value="GBP69774.1"/>
    <property type="molecule type" value="Genomic_DNA"/>
</dbReference>
<evidence type="ECO:0000313" key="2">
    <source>
        <dbReference type="Proteomes" id="UP000299102"/>
    </source>
</evidence>
<name>A0A4C1Y469_EUMVA</name>
<dbReference type="Proteomes" id="UP000299102">
    <property type="component" value="Unassembled WGS sequence"/>
</dbReference>
<dbReference type="AlphaFoldDB" id="A0A4C1Y469"/>
<sequence length="140" mass="16034">MLNIEVLNETIIKQSTLAIAERPSNGGSAVKSAVYELEGPSSIVTHDDRFRTSKSRSSAVVFGNCRCISDDGRAEIERRPRSRRKRSWEDLSQHRNLTPSLELHHVPDRRCRARYRVIFRLTMSQELTDARGRPDARRSS</sequence>
<organism evidence="1 2">
    <name type="scientific">Eumeta variegata</name>
    <name type="common">Bagworm moth</name>
    <name type="synonym">Eumeta japonica</name>
    <dbReference type="NCBI Taxonomy" id="151549"/>
    <lineage>
        <taxon>Eukaryota</taxon>
        <taxon>Metazoa</taxon>
        <taxon>Ecdysozoa</taxon>
        <taxon>Arthropoda</taxon>
        <taxon>Hexapoda</taxon>
        <taxon>Insecta</taxon>
        <taxon>Pterygota</taxon>
        <taxon>Neoptera</taxon>
        <taxon>Endopterygota</taxon>
        <taxon>Lepidoptera</taxon>
        <taxon>Glossata</taxon>
        <taxon>Ditrysia</taxon>
        <taxon>Tineoidea</taxon>
        <taxon>Psychidae</taxon>
        <taxon>Oiketicinae</taxon>
        <taxon>Eumeta</taxon>
    </lineage>
</organism>